<reference evidence="2 3" key="1">
    <citation type="journal article" date="2010" name="Nat. Biotechnol.">
        <title>Genome sequence of the model mushroom Schizophyllum commune.</title>
        <authorList>
            <person name="Ohm R.A."/>
            <person name="de Jong J.F."/>
            <person name="Lugones L.G."/>
            <person name="Aerts A."/>
            <person name="Kothe E."/>
            <person name="Stajich J.E."/>
            <person name="de Vries R.P."/>
            <person name="Record E."/>
            <person name="Levasseur A."/>
            <person name="Baker S.E."/>
            <person name="Bartholomew K.A."/>
            <person name="Coutinho P.M."/>
            <person name="Erdmann S."/>
            <person name="Fowler T.J."/>
            <person name="Gathman A.C."/>
            <person name="Lombard V."/>
            <person name="Henrissat B."/>
            <person name="Knabe N."/>
            <person name="Kuees U."/>
            <person name="Lilly W.W."/>
            <person name="Lindquist E."/>
            <person name="Lucas S."/>
            <person name="Magnuson J.K."/>
            <person name="Piumi F."/>
            <person name="Raudaskoski M."/>
            <person name="Salamov A."/>
            <person name="Schmutz J."/>
            <person name="Schwarze F.W.M.R."/>
            <person name="vanKuyk P.A."/>
            <person name="Horton J.S."/>
            <person name="Grigoriev I.V."/>
            <person name="Woesten H.A.B."/>
        </authorList>
    </citation>
    <scope>NUCLEOTIDE SEQUENCE [LARGE SCALE GENOMIC DNA]</scope>
    <source>
        <strain evidence="3">H4-8 / FGSC 9210</strain>
    </source>
</reference>
<gene>
    <name evidence="2" type="ORF">SCHCODRAFT_85992</name>
</gene>
<dbReference type="EMBL" id="GL377311">
    <property type="protein sequence ID" value="EFI93197.1"/>
    <property type="molecule type" value="Genomic_DNA"/>
</dbReference>
<protein>
    <submittedName>
        <fullName evidence="2">Expressed protein</fullName>
    </submittedName>
</protein>
<dbReference type="HOGENOM" id="CLU_2321688_0_0_1"/>
<dbReference type="InParanoid" id="D8QFX4"/>
<feature type="compositionally biased region" description="Polar residues" evidence="1">
    <location>
        <begin position="1"/>
        <end position="15"/>
    </location>
</feature>
<keyword evidence="3" id="KW-1185">Reference proteome</keyword>
<organism evidence="3">
    <name type="scientific">Schizophyllum commune (strain H4-8 / FGSC 9210)</name>
    <name type="common">Split gill fungus</name>
    <dbReference type="NCBI Taxonomy" id="578458"/>
    <lineage>
        <taxon>Eukaryota</taxon>
        <taxon>Fungi</taxon>
        <taxon>Dikarya</taxon>
        <taxon>Basidiomycota</taxon>
        <taxon>Agaricomycotina</taxon>
        <taxon>Agaricomycetes</taxon>
        <taxon>Agaricomycetidae</taxon>
        <taxon>Agaricales</taxon>
        <taxon>Schizophyllaceae</taxon>
        <taxon>Schizophyllum</taxon>
    </lineage>
</organism>
<evidence type="ECO:0000256" key="1">
    <source>
        <dbReference type="SAM" id="MobiDB-lite"/>
    </source>
</evidence>
<dbReference type="AlphaFoldDB" id="D8QFX4"/>
<evidence type="ECO:0000313" key="3">
    <source>
        <dbReference type="Proteomes" id="UP000007431"/>
    </source>
</evidence>
<evidence type="ECO:0000313" key="2">
    <source>
        <dbReference type="EMBL" id="EFI93197.1"/>
    </source>
</evidence>
<dbReference type="Proteomes" id="UP000007431">
    <property type="component" value="Unassembled WGS sequence"/>
</dbReference>
<proteinExistence type="predicted"/>
<name>D8QFX4_SCHCM</name>
<feature type="region of interest" description="Disordered" evidence="1">
    <location>
        <begin position="1"/>
        <end position="24"/>
    </location>
</feature>
<sequence length="99" mass="10551">MSDSVTVKGSMSDIRQSMGRGFGGADCSDCAGTRERLRLAVEPDATLPPRAAREVRRPSRWITLDGLGAVEETLRSKIGRHSSGDSGGDLRSMSDANVD</sequence>
<accession>D8QFX4</accession>
<feature type="region of interest" description="Disordered" evidence="1">
    <location>
        <begin position="75"/>
        <end position="99"/>
    </location>
</feature>